<name>A0A8H4LWC5_9HYPO</name>
<dbReference type="Gene3D" id="2.170.220.10">
    <property type="match status" value="1"/>
</dbReference>
<dbReference type="SUPFAM" id="SSF47323">
    <property type="entry name" value="Anticodon-binding domain of a subclass of class I aminoacyl-tRNA synthetases"/>
    <property type="match status" value="1"/>
</dbReference>
<evidence type="ECO:0000256" key="6">
    <source>
        <dbReference type="ARBA" id="ARBA00022917"/>
    </source>
</evidence>
<evidence type="ECO:0000256" key="10">
    <source>
        <dbReference type="RuleBase" id="RU363039"/>
    </source>
</evidence>
<dbReference type="GO" id="GO:0006431">
    <property type="term" value="P:methionyl-tRNA aminoacylation"/>
    <property type="evidence" value="ECO:0007669"/>
    <property type="project" value="InterPro"/>
</dbReference>
<evidence type="ECO:0000256" key="1">
    <source>
        <dbReference type="ARBA" id="ARBA00005594"/>
    </source>
</evidence>
<dbReference type="InterPro" id="IPR014729">
    <property type="entry name" value="Rossmann-like_a/b/a_fold"/>
</dbReference>
<dbReference type="PRINTS" id="PR01041">
    <property type="entry name" value="TRNASYNTHMET"/>
</dbReference>
<dbReference type="InterPro" id="IPR033911">
    <property type="entry name" value="MetRS_core"/>
</dbReference>
<dbReference type="FunFam" id="2.170.220.10:FF:000001">
    <property type="entry name" value="methionine--tRNA ligase, mitochondrial"/>
    <property type="match status" value="1"/>
</dbReference>
<keyword evidence="6 10" id="KW-0648">Protein biosynthesis</keyword>
<dbReference type="Gene3D" id="1.10.730.10">
    <property type="entry name" value="Isoleucyl-tRNA Synthetase, Domain 1"/>
    <property type="match status" value="1"/>
</dbReference>
<evidence type="ECO:0000313" key="13">
    <source>
        <dbReference type="Proteomes" id="UP000557566"/>
    </source>
</evidence>
<dbReference type="InterPro" id="IPR015413">
    <property type="entry name" value="Methionyl/Leucyl_tRNA_Synth"/>
</dbReference>
<organism evidence="12 13">
    <name type="scientific">Ophiocordyceps sinensis</name>
    <dbReference type="NCBI Taxonomy" id="72228"/>
    <lineage>
        <taxon>Eukaryota</taxon>
        <taxon>Fungi</taxon>
        <taxon>Dikarya</taxon>
        <taxon>Ascomycota</taxon>
        <taxon>Pezizomycotina</taxon>
        <taxon>Sordariomycetes</taxon>
        <taxon>Hypocreomycetidae</taxon>
        <taxon>Hypocreales</taxon>
        <taxon>Ophiocordycipitaceae</taxon>
        <taxon>Ophiocordyceps</taxon>
    </lineage>
</organism>
<keyword evidence="5 10" id="KW-0067">ATP-binding</keyword>
<dbReference type="PANTHER" id="PTHR43326:SF1">
    <property type="entry name" value="METHIONINE--TRNA LIGASE, MITOCHONDRIAL"/>
    <property type="match status" value="1"/>
</dbReference>
<evidence type="ECO:0000256" key="7">
    <source>
        <dbReference type="ARBA" id="ARBA00023146"/>
    </source>
</evidence>
<keyword evidence="7 10" id="KW-0030">Aminoacyl-tRNA synthetase</keyword>
<dbReference type="Pfam" id="PF09334">
    <property type="entry name" value="tRNA-synt_1g"/>
    <property type="match status" value="1"/>
</dbReference>
<dbReference type="InterPro" id="IPR009080">
    <property type="entry name" value="tRNAsynth_Ia_anticodon-bd"/>
</dbReference>
<dbReference type="Proteomes" id="UP000557566">
    <property type="component" value="Unassembled WGS sequence"/>
</dbReference>
<dbReference type="GO" id="GO:0005524">
    <property type="term" value="F:ATP binding"/>
    <property type="evidence" value="ECO:0007669"/>
    <property type="project" value="UniProtKB-KW"/>
</dbReference>
<protein>
    <recommendedName>
        <fullName evidence="9">Probable methionine--tRNA ligase, mitochondrial</fullName>
        <ecNumber evidence="2">6.1.1.10</ecNumber>
    </recommendedName>
</protein>
<evidence type="ECO:0000256" key="8">
    <source>
        <dbReference type="ARBA" id="ARBA00047364"/>
    </source>
</evidence>
<dbReference type="EC" id="6.1.1.10" evidence="2"/>
<dbReference type="InterPro" id="IPR023457">
    <property type="entry name" value="Met-tRNA_synth_2"/>
</dbReference>
<comment type="caution">
    <text evidence="12">The sequence shown here is derived from an EMBL/GenBank/DDBJ whole genome shotgun (WGS) entry which is preliminary data.</text>
</comment>
<accession>A0A8H4LWC5</accession>
<sequence length="691" mass="79081">MRSLKPHALRAIPRPSLRLAARPKWACPDCRPHTVRWSSSDSSPNATEKPYYITTPIFYVNASPHVGHLYSMVLADVLKRWQQLKGRQAVLCTGTDEHGMKIQNAAVKERMPPKHFCDFNSRKFMSLALTADVSHDFFLRTTDDHHKEAVNRFWLQLKHSLPEDRGLYKGTHQGWYCVDDECFYPEDMVKASIEPQTGNKILINAETENEVEWVDEETWFFPLTKYKDDLLEFYDANPDWITPAHKMKEVRHWVENHLEDLSVTRPASRLSWGIPDPEDDQQTIYVWVDALINYITNAGYGAKWHTAKENMGPWPADLHVIGKDILRFHCIYWPALLMAMGLPLPKKILCHSHWTMSNRKMSKSRGNVVDPFFAMQRWDTDPLRYFLMRSSNYSKDMSYSNQLIGPVYLKELQANLGNLFYRIARPKVTGKWSTVEAVSAYRNGAFDGLLESFDGRLESKDDGLMESKDDGLVESKDDGLVESKDEDGAKKRYFSLEPHLERAASAFSDEMDKYNTSGAIREVFELLRETNRYVADAEPWNLVKSADPRARTYLNWVIFNGAEALRIAAILLQPVMPTKAGILLEGLGVKPERRTLKYAHKGKDTEYGTSAESDPNGPKIKKWGTVFPPTPNKNDSDMQVLANLRALLDGDTRSQMSQMAEMLAMESRMGEAAVQRLLLQAPNQDYDGSQR</sequence>
<gene>
    <name evidence="12" type="ORF">G6O67_006822</name>
</gene>
<dbReference type="InterPro" id="IPR014758">
    <property type="entry name" value="Met-tRNA_synth"/>
</dbReference>
<keyword evidence="13" id="KW-1185">Reference proteome</keyword>
<comment type="catalytic activity">
    <reaction evidence="8">
        <text>tRNA(Met) + L-methionine + ATP = L-methionyl-tRNA(Met) + AMP + diphosphate</text>
        <dbReference type="Rhea" id="RHEA:13481"/>
        <dbReference type="Rhea" id="RHEA-COMP:9667"/>
        <dbReference type="Rhea" id="RHEA-COMP:9698"/>
        <dbReference type="ChEBI" id="CHEBI:30616"/>
        <dbReference type="ChEBI" id="CHEBI:33019"/>
        <dbReference type="ChEBI" id="CHEBI:57844"/>
        <dbReference type="ChEBI" id="CHEBI:78442"/>
        <dbReference type="ChEBI" id="CHEBI:78530"/>
        <dbReference type="ChEBI" id="CHEBI:456215"/>
        <dbReference type="EC" id="6.1.1.10"/>
    </reaction>
</comment>
<dbReference type="GO" id="GO:0004825">
    <property type="term" value="F:methionine-tRNA ligase activity"/>
    <property type="evidence" value="ECO:0007669"/>
    <property type="project" value="UniProtKB-EC"/>
</dbReference>
<dbReference type="AlphaFoldDB" id="A0A8H4LWC5"/>
<dbReference type="NCBIfam" id="TIGR00398">
    <property type="entry name" value="metG"/>
    <property type="match status" value="1"/>
</dbReference>
<evidence type="ECO:0000256" key="9">
    <source>
        <dbReference type="ARBA" id="ARBA00068817"/>
    </source>
</evidence>
<evidence type="ECO:0000256" key="4">
    <source>
        <dbReference type="ARBA" id="ARBA00022741"/>
    </source>
</evidence>
<reference evidence="12 13" key="1">
    <citation type="journal article" date="2020" name="Genome Biol. Evol.">
        <title>A new high-quality draft genome assembly of the Chinese cordyceps Ophiocordyceps sinensis.</title>
        <authorList>
            <person name="Shu R."/>
            <person name="Zhang J."/>
            <person name="Meng Q."/>
            <person name="Zhang H."/>
            <person name="Zhou G."/>
            <person name="Li M."/>
            <person name="Wu P."/>
            <person name="Zhao Y."/>
            <person name="Chen C."/>
            <person name="Qin Q."/>
        </authorList>
    </citation>
    <scope>NUCLEOTIDE SEQUENCE [LARGE SCALE GENOMIC DNA]</scope>
    <source>
        <strain evidence="12 13">IOZ07</strain>
    </source>
</reference>
<keyword evidence="4 10" id="KW-0547">Nucleotide-binding</keyword>
<dbReference type="Gene3D" id="3.40.50.620">
    <property type="entry name" value="HUPs"/>
    <property type="match status" value="1"/>
</dbReference>
<dbReference type="CDD" id="cd00814">
    <property type="entry name" value="MetRS_core"/>
    <property type="match status" value="1"/>
</dbReference>
<dbReference type="EMBL" id="JAAVMX010000007">
    <property type="protein sequence ID" value="KAF4506775.1"/>
    <property type="molecule type" value="Genomic_DNA"/>
</dbReference>
<evidence type="ECO:0000313" key="12">
    <source>
        <dbReference type="EMBL" id="KAF4506775.1"/>
    </source>
</evidence>
<feature type="domain" description="Methionyl/Leucyl tRNA synthetase" evidence="11">
    <location>
        <begin position="51"/>
        <end position="423"/>
    </location>
</feature>
<evidence type="ECO:0000256" key="2">
    <source>
        <dbReference type="ARBA" id="ARBA00012838"/>
    </source>
</evidence>
<evidence type="ECO:0000256" key="3">
    <source>
        <dbReference type="ARBA" id="ARBA00022598"/>
    </source>
</evidence>
<proteinExistence type="inferred from homology"/>
<dbReference type="SUPFAM" id="SSF52374">
    <property type="entry name" value="Nucleotidylyl transferase"/>
    <property type="match status" value="1"/>
</dbReference>
<evidence type="ECO:0000256" key="5">
    <source>
        <dbReference type="ARBA" id="ARBA00022840"/>
    </source>
</evidence>
<dbReference type="PANTHER" id="PTHR43326">
    <property type="entry name" value="METHIONYL-TRNA SYNTHETASE"/>
    <property type="match status" value="1"/>
</dbReference>
<evidence type="ECO:0000259" key="11">
    <source>
        <dbReference type="Pfam" id="PF09334"/>
    </source>
</evidence>
<dbReference type="OrthoDB" id="24670at2759"/>
<dbReference type="GO" id="GO:0005739">
    <property type="term" value="C:mitochondrion"/>
    <property type="evidence" value="ECO:0007669"/>
    <property type="project" value="UniProtKB-ARBA"/>
</dbReference>
<keyword evidence="3 10" id="KW-0436">Ligase</keyword>
<comment type="similarity">
    <text evidence="1 10">Belongs to the class-I aminoacyl-tRNA synthetase family.</text>
</comment>